<dbReference type="SUPFAM" id="SSF47384">
    <property type="entry name" value="Homodimeric domain of signal transducing histidine kinase"/>
    <property type="match status" value="1"/>
</dbReference>
<dbReference type="PROSITE" id="PS51833">
    <property type="entry name" value="HDOD"/>
    <property type="match status" value="1"/>
</dbReference>
<keyword evidence="5" id="KW-0808">Transferase</keyword>
<dbReference type="PROSITE" id="PS50109">
    <property type="entry name" value="HIS_KIN"/>
    <property type="match status" value="1"/>
</dbReference>
<keyword evidence="6" id="KW-1185">Reference proteome</keyword>
<gene>
    <name evidence="5" type="ordered locus">Deba_0416</name>
</gene>
<dbReference type="Pfam" id="PF08668">
    <property type="entry name" value="HDOD"/>
    <property type="match status" value="1"/>
</dbReference>
<dbReference type="EMBL" id="CP002085">
    <property type="protein sequence ID" value="ADK83791.1"/>
    <property type="molecule type" value="Genomic_DNA"/>
</dbReference>
<proteinExistence type="predicted"/>
<dbReference type="InterPro" id="IPR036890">
    <property type="entry name" value="HATPase_C_sf"/>
</dbReference>
<evidence type="ECO:0000256" key="1">
    <source>
        <dbReference type="ARBA" id="ARBA00000085"/>
    </source>
</evidence>
<dbReference type="InterPro" id="IPR036097">
    <property type="entry name" value="HisK_dim/P_sf"/>
</dbReference>
<feature type="domain" description="HDOD" evidence="4">
    <location>
        <begin position="18"/>
        <end position="213"/>
    </location>
</feature>
<accession>E1QE05</accession>
<dbReference type="InterPro" id="IPR003661">
    <property type="entry name" value="HisK_dim/P_dom"/>
</dbReference>
<dbReference type="GO" id="GO:0000155">
    <property type="term" value="F:phosphorelay sensor kinase activity"/>
    <property type="evidence" value="ECO:0007669"/>
    <property type="project" value="InterPro"/>
</dbReference>
<feature type="domain" description="Histidine kinase" evidence="3">
    <location>
        <begin position="334"/>
        <end position="533"/>
    </location>
</feature>
<dbReference type="EC" id="2.7.13.3" evidence="2"/>
<dbReference type="InterPro" id="IPR052340">
    <property type="entry name" value="RNase_Y/CdgJ"/>
</dbReference>
<evidence type="ECO:0000313" key="5">
    <source>
        <dbReference type="EMBL" id="ADK83791.1"/>
    </source>
</evidence>
<evidence type="ECO:0000259" key="3">
    <source>
        <dbReference type="PROSITE" id="PS50109"/>
    </source>
</evidence>
<dbReference type="Proteomes" id="UP000009047">
    <property type="component" value="Chromosome"/>
</dbReference>
<sequence length="543" mass="58375">MEQAARELLERVLGRDNAPTLSPLAVKLVKLASDDQADMRDLARIIEQDPGLTTRLLRLVNSPVFRASADEITSVQRAVIFLGLREVRVMALGIGLRQSLPLKKNDPLYYRYWRASLHRALLARLLAARLGVKQADELFVAGLLADLGLPLLLAVLSPGEMEGFPGVEASLPLQLYWEQRRFGLDHRQVGAAAMRRWGLPGLLIRCQEPVLGDGAEGASVEQKVVDFARRGVEALFGVECGIHQLHALAQSWFGLGDETLNKLVGQALGQAAEAAAVMDVELDQQADLLEVMEKANQALGRLSGQMEPHVKRIVNGGGEARRLQEETLVNTLEAVAHEIRNLLMSVGGFARRLAKLLEGGGELQHYAQVILDEAGRLDGVLAEMSSLVAPFKPNIEPLSINELVEQVCGRAPGAGLALAMHLPGQSINIAADRRGLEKTLELMLAYGSHLSRHGGDGTVHVHISANQDEVVITVFGAGEAPAGEGPLADRSFGPELGLAKARRIVEAHGGRLEVEAGPKGAGFVLGAHLPAERPAEADNRLAV</sequence>
<reference evidence="5 6" key="1">
    <citation type="journal article" date="2010" name="Stand. Genomic Sci.">
        <title>Complete genome sequence of Desulfarculus baarsii type strain (2st14).</title>
        <authorList>
            <person name="Sun H."/>
            <person name="Spring S."/>
            <person name="Lapidus A."/>
            <person name="Davenport K."/>
            <person name="Del Rio T.G."/>
            <person name="Tice H."/>
            <person name="Nolan M."/>
            <person name="Copeland A."/>
            <person name="Cheng J.F."/>
            <person name="Lucas S."/>
            <person name="Tapia R."/>
            <person name="Goodwin L."/>
            <person name="Pitluck S."/>
            <person name="Ivanova N."/>
            <person name="Pagani I."/>
            <person name="Mavromatis K."/>
            <person name="Ovchinnikova G."/>
            <person name="Pati A."/>
            <person name="Chen A."/>
            <person name="Palaniappan K."/>
            <person name="Hauser L."/>
            <person name="Chang Y.J."/>
            <person name="Jeffries C.D."/>
            <person name="Detter J.C."/>
            <person name="Han C."/>
            <person name="Rohde M."/>
            <person name="Brambilla E."/>
            <person name="Goker M."/>
            <person name="Woyke T."/>
            <person name="Bristow J."/>
            <person name="Eisen J.A."/>
            <person name="Markowitz V."/>
            <person name="Hugenholtz P."/>
            <person name="Kyrpides N.C."/>
            <person name="Klenk H.P."/>
            <person name="Land M."/>
        </authorList>
    </citation>
    <scope>NUCLEOTIDE SEQUENCE [LARGE SCALE GENOMIC DNA]</scope>
    <source>
        <strain evidence="6">ATCC 33931 / DSM 2075 / LMG 7858 / VKM B-1802 / 2st14</strain>
    </source>
</reference>
<dbReference type="RefSeq" id="WP_013257247.1">
    <property type="nucleotide sequence ID" value="NC_014365.1"/>
</dbReference>
<organism evidence="5 6">
    <name type="scientific">Desulfarculus baarsii (strain ATCC 33931 / DSM 2075 / LMG 7858 / VKM B-1802 / 2st14)</name>
    <dbReference type="NCBI Taxonomy" id="644282"/>
    <lineage>
        <taxon>Bacteria</taxon>
        <taxon>Pseudomonadati</taxon>
        <taxon>Thermodesulfobacteriota</taxon>
        <taxon>Desulfarculia</taxon>
        <taxon>Desulfarculales</taxon>
        <taxon>Desulfarculaceae</taxon>
        <taxon>Desulfarculus</taxon>
    </lineage>
</organism>
<dbReference type="PANTHER" id="PTHR33525:SF6">
    <property type="entry name" value="HDOD DOMAIN-CONTAINING PROTEIN"/>
    <property type="match status" value="1"/>
</dbReference>
<dbReference type="SUPFAM" id="SSF55874">
    <property type="entry name" value="ATPase domain of HSP90 chaperone/DNA topoisomerase II/histidine kinase"/>
    <property type="match status" value="1"/>
</dbReference>
<dbReference type="KEGG" id="dbr:Deba_0416"/>
<dbReference type="Gene3D" id="3.30.565.10">
    <property type="entry name" value="Histidine kinase-like ATPase, C-terminal domain"/>
    <property type="match status" value="1"/>
</dbReference>
<dbReference type="InterPro" id="IPR013976">
    <property type="entry name" value="HDOD"/>
</dbReference>
<dbReference type="eggNOG" id="COG2205">
    <property type="taxonomic scope" value="Bacteria"/>
</dbReference>
<evidence type="ECO:0000256" key="2">
    <source>
        <dbReference type="ARBA" id="ARBA00012438"/>
    </source>
</evidence>
<dbReference type="STRING" id="644282.Deba_0416"/>
<dbReference type="InterPro" id="IPR005467">
    <property type="entry name" value="His_kinase_dom"/>
</dbReference>
<dbReference type="Gene3D" id="1.10.3210.10">
    <property type="entry name" value="Hypothetical protein af1432"/>
    <property type="match status" value="1"/>
</dbReference>
<dbReference type="CDD" id="cd00082">
    <property type="entry name" value="HisKA"/>
    <property type="match status" value="1"/>
</dbReference>
<dbReference type="Gene3D" id="1.10.287.130">
    <property type="match status" value="1"/>
</dbReference>
<dbReference type="PANTHER" id="PTHR33525">
    <property type="match status" value="1"/>
</dbReference>
<keyword evidence="5" id="KW-0418">Kinase</keyword>
<dbReference type="AlphaFoldDB" id="E1QE05"/>
<name>E1QE05_DESB2</name>
<dbReference type="eggNOG" id="COG1639">
    <property type="taxonomic scope" value="Bacteria"/>
</dbReference>
<comment type="catalytic activity">
    <reaction evidence="1">
        <text>ATP + protein L-histidine = ADP + protein N-phospho-L-histidine.</text>
        <dbReference type="EC" id="2.7.13.3"/>
    </reaction>
</comment>
<dbReference type="HOGENOM" id="CLU_501286_0_0_7"/>
<evidence type="ECO:0000259" key="4">
    <source>
        <dbReference type="PROSITE" id="PS51833"/>
    </source>
</evidence>
<evidence type="ECO:0000313" key="6">
    <source>
        <dbReference type="Proteomes" id="UP000009047"/>
    </source>
</evidence>
<dbReference type="SUPFAM" id="SSF109604">
    <property type="entry name" value="HD-domain/PDEase-like"/>
    <property type="match status" value="1"/>
</dbReference>
<protein>
    <recommendedName>
        <fullName evidence="2">histidine kinase</fullName>
        <ecNumber evidence="2">2.7.13.3</ecNumber>
    </recommendedName>
</protein>